<evidence type="ECO:0000256" key="2">
    <source>
        <dbReference type="ARBA" id="ARBA00010447"/>
    </source>
</evidence>
<comment type="caution">
    <text evidence="8">The sequence shown here is derived from an EMBL/GenBank/DDBJ whole genome shotgun (WGS) entry which is preliminary data.</text>
</comment>
<keyword evidence="5" id="KW-0663">Pyridoxal phosphate</keyword>
<dbReference type="InterPro" id="IPR015422">
    <property type="entry name" value="PyrdxlP-dep_Trfase_small"/>
</dbReference>
<dbReference type="SUPFAM" id="SSF53383">
    <property type="entry name" value="PLP-dependent transferases"/>
    <property type="match status" value="1"/>
</dbReference>
<comment type="cofactor">
    <cofactor evidence="1">
        <name>pyridoxal 5'-phosphate</name>
        <dbReference type="ChEBI" id="CHEBI:597326"/>
    </cofactor>
</comment>
<dbReference type="STRING" id="1423763.FC46_GL000360"/>
<dbReference type="PIRSF" id="PIRSF005572">
    <property type="entry name" value="NifS"/>
    <property type="match status" value="1"/>
</dbReference>
<evidence type="ECO:0000256" key="5">
    <source>
        <dbReference type="ARBA" id="ARBA00022898"/>
    </source>
</evidence>
<organism evidence="8 9">
    <name type="scientific">Lactobacillus kalixensis DSM 16043</name>
    <dbReference type="NCBI Taxonomy" id="1423763"/>
    <lineage>
        <taxon>Bacteria</taxon>
        <taxon>Bacillati</taxon>
        <taxon>Bacillota</taxon>
        <taxon>Bacilli</taxon>
        <taxon>Lactobacillales</taxon>
        <taxon>Lactobacillaceae</taxon>
        <taxon>Lactobacillus</taxon>
    </lineage>
</organism>
<accession>A0A0R1UAJ8</accession>
<dbReference type="GO" id="GO:0006534">
    <property type="term" value="P:cysteine metabolic process"/>
    <property type="evidence" value="ECO:0007669"/>
    <property type="project" value="InterPro"/>
</dbReference>
<dbReference type="PANTHER" id="PTHR43586">
    <property type="entry name" value="CYSTEINE DESULFURASE"/>
    <property type="match status" value="1"/>
</dbReference>
<dbReference type="PATRIC" id="fig|1423763.3.peg.365"/>
<evidence type="ECO:0000313" key="8">
    <source>
        <dbReference type="EMBL" id="KRL90174.1"/>
    </source>
</evidence>
<evidence type="ECO:0000313" key="9">
    <source>
        <dbReference type="Proteomes" id="UP000051036"/>
    </source>
</evidence>
<dbReference type="InterPro" id="IPR016454">
    <property type="entry name" value="Cysteine_dSase"/>
</dbReference>
<sequence length="375" mass="41596">MPDCVLNKFEEFYYNSYANVHRSVDTLGYLATSAYEDVRNKTAAFINAQSSQEVIFTSGCTDSLNLIAATYGEENIHEGDEIVVTIMEHHSNLLPWQQLAKRKKAVLKYIYLSEQQDLDLEDAKRKISSKTKIVALAQCSNVLGCVNPVKEIADLAHKYDAVVVVDGAQAVGHFKVDVQALNADFYAFSGHKMFAPNGVGVLYGKKDLLEKMRPYRYGGEMISQVTEQNATWAELPQKFEAGTPNIAGVIGLGAAISFVNSVGLAEIYKHEQGLVNYLLSKFANLDYITIYGPKDNHTGVIAFNVADLHPHDVATFLDQQGVEVRAGHHCAQPLMNYLGVESTIRASFSIYNNEHDIDQLIQAIKTTKEFFDGIK</sequence>
<keyword evidence="4" id="KW-0808">Transferase</keyword>
<dbReference type="Gene3D" id="3.40.640.10">
    <property type="entry name" value="Type I PLP-dependent aspartate aminotransferase-like (Major domain)"/>
    <property type="match status" value="1"/>
</dbReference>
<dbReference type="PANTHER" id="PTHR43586:SF8">
    <property type="entry name" value="CYSTEINE DESULFURASE 1, CHLOROPLASTIC"/>
    <property type="match status" value="1"/>
</dbReference>
<comment type="catalytic activity">
    <reaction evidence="6">
        <text>(sulfur carrier)-H + L-cysteine = (sulfur carrier)-SH + L-alanine</text>
        <dbReference type="Rhea" id="RHEA:43892"/>
        <dbReference type="Rhea" id="RHEA-COMP:14737"/>
        <dbReference type="Rhea" id="RHEA-COMP:14739"/>
        <dbReference type="ChEBI" id="CHEBI:29917"/>
        <dbReference type="ChEBI" id="CHEBI:35235"/>
        <dbReference type="ChEBI" id="CHEBI:57972"/>
        <dbReference type="ChEBI" id="CHEBI:64428"/>
        <dbReference type="EC" id="2.8.1.7"/>
    </reaction>
</comment>
<comment type="similarity">
    <text evidence="2">Belongs to the class-V pyridoxal-phosphate-dependent aminotransferase family. Csd subfamily.</text>
</comment>
<dbReference type="NCBIfam" id="TIGR01979">
    <property type="entry name" value="sufS"/>
    <property type="match status" value="1"/>
</dbReference>
<evidence type="ECO:0000256" key="4">
    <source>
        <dbReference type="ARBA" id="ARBA00022679"/>
    </source>
</evidence>
<dbReference type="Pfam" id="PF00266">
    <property type="entry name" value="Aminotran_5"/>
    <property type="match status" value="1"/>
</dbReference>
<dbReference type="InterPro" id="IPR015421">
    <property type="entry name" value="PyrdxlP-dep_Trfase_major"/>
</dbReference>
<dbReference type="EC" id="2.8.1.7" evidence="3"/>
<evidence type="ECO:0000256" key="6">
    <source>
        <dbReference type="ARBA" id="ARBA00050776"/>
    </source>
</evidence>
<dbReference type="Proteomes" id="UP000051036">
    <property type="component" value="Unassembled WGS sequence"/>
</dbReference>
<feature type="domain" description="Aminotransferase class V" evidence="7">
    <location>
        <begin position="2"/>
        <end position="360"/>
    </location>
</feature>
<name>A0A0R1UAJ8_9LACO</name>
<dbReference type="GO" id="GO:0030170">
    <property type="term" value="F:pyridoxal phosphate binding"/>
    <property type="evidence" value="ECO:0007669"/>
    <property type="project" value="InterPro"/>
</dbReference>
<dbReference type="InterPro" id="IPR000192">
    <property type="entry name" value="Aminotrans_V_dom"/>
</dbReference>
<evidence type="ECO:0000259" key="7">
    <source>
        <dbReference type="Pfam" id="PF00266"/>
    </source>
</evidence>
<dbReference type="EMBL" id="AZFM01000014">
    <property type="protein sequence ID" value="KRL90174.1"/>
    <property type="molecule type" value="Genomic_DNA"/>
</dbReference>
<reference evidence="8 9" key="1">
    <citation type="journal article" date="2015" name="Genome Announc.">
        <title>Expanding the biotechnology potential of lactobacilli through comparative genomics of 213 strains and associated genera.</title>
        <authorList>
            <person name="Sun Z."/>
            <person name="Harris H.M."/>
            <person name="McCann A."/>
            <person name="Guo C."/>
            <person name="Argimon S."/>
            <person name="Zhang W."/>
            <person name="Yang X."/>
            <person name="Jeffery I.B."/>
            <person name="Cooney J.C."/>
            <person name="Kagawa T.F."/>
            <person name="Liu W."/>
            <person name="Song Y."/>
            <person name="Salvetti E."/>
            <person name="Wrobel A."/>
            <person name="Rasinkangas P."/>
            <person name="Parkhill J."/>
            <person name="Rea M.C."/>
            <person name="O'Sullivan O."/>
            <person name="Ritari J."/>
            <person name="Douillard F.P."/>
            <person name="Paul Ross R."/>
            <person name="Yang R."/>
            <person name="Briner A.E."/>
            <person name="Felis G.E."/>
            <person name="de Vos W.M."/>
            <person name="Barrangou R."/>
            <person name="Klaenhammer T.R."/>
            <person name="Caufield P.W."/>
            <person name="Cui Y."/>
            <person name="Zhang H."/>
            <person name="O'Toole P.W."/>
        </authorList>
    </citation>
    <scope>NUCLEOTIDE SEQUENCE [LARGE SCALE GENOMIC DNA]</scope>
    <source>
        <strain evidence="8 9">DSM 16043</strain>
    </source>
</reference>
<evidence type="ECO:0000256" key="3">
    <source>
        <dbReference type="ARBA" id="ARBA00012239"/>
    </source>
</evidence>
<dbReference type="CDD" id="cd06453">
    <property type="entry name" value="SufS_like"/>
    <property type="match status" value="1"/>
</dbReference>
<dbReference type="InterPro" id="IPR010970">
    <property type="entry name" value="Cys_dSase_SufS"/>
</dbReference>
<proteinExistence type="inferred from homology"/>
<keyword evidence="9" id="KW-1185">Reference proteome</keyword>
<dbReference type="Gene3D" id="3.90.1150.10">
    <property type="entry name" value="Aspartate Aminotransferase, domain 1"/>
    <property type="match status" value="1"/>
</dbReference>
<dbReference type="AlphaFoldDB" id="A0A0R1UAJ8"/>
<gene>
    <name evidence="8" type="ORF">FC46_GL000360</name>
</gene>
<dbReference type="InterPro" id="IPR015424">
    <property type="entry name" value="PyrdxlP-dep_Trfase"/>
</dbReference>
<dbReference type="GO" id="GO:0031071">
    <property type="term" value="F:cysteine desulfurase activity"/>
    <property type="evidence" value="ECO:0007669"/>
    <property type="project" value="UniProtKB-EC"/>
</dbReference>
<protein>
    <recommendedName>
        <fullName evidence="3">cysteine desulfurase</fullName>
        <ecNumber evidence="3">2.8.1.7</ecNumber>
    </recommendedName>
</protein>
<evidence type="ECO:0000256" key="1">
    <source>
        <dbReference type="ARBA" id="ARBA00001933"/>
    </source>
</evidence>